<dbReference type="SUPFAM" id="SSF51283">
    <property type="entry name" value="dUTPase-like"/>
    <property type="match status" value="1"/>
</dbReference>
<feature type="binding site" evidence="7">
    <location>
        <position position="81"/>
    </location>
    <ligand>
        <name>substrate</name>
    </ligand>
</feature>
<keyword evidence="4 7" id="KW-0460">Magnesium</keyword>
<comment type="cofactor">
    <cofactor evidence="7">
        <name>Mg(2+)</name>
        <dbReference type="ChEBI" id="CHEBI:18420"/>
    </cofactor>
</comment>
<feature type="domain" description="dUTPase-like" evidence="8">
    <location>
        <begin position="16"/>
        <end position="147"/>
    </location>
</feature>
<evidence type="ECO:0000256" key="3">
    <source>
        <dbReference type="ARBA" id="ARBA00022801"/>
    </source>
</evidence>
<proteinExistence type="inferred from homology"/>
<dbReference type="OrthoDB" id="9809956at2"/>
<evidence type="ECO:0000256" key="1">
    <source>
        <dbReference type="ARBA" id="ARBA00006581"/>
    </source>
</evidence>
<keyword evidence="2 7" id="KW-0479">Metal-binding</keyword>
<comment type="pathway">
    <text evidence="7">Pyrimidine metabolism; dUMP biosynthesis; dUMP from dCTP (dUTP route): step 2/2.</text>
</comment>
<evidence type="ECO:0000313" key="9">
    <source>
        <dbReference type="EMBL" id="EAT15973.1"/>
    </source>
</evidence>
<dbReference type="Pfam" id="PF00692">
    <property type="entry name" value="dUTPase"/>
    <property type="match status" value="1"/>
</dbReference>
<gene>
    <name evidence="7" type="primary">dut</name>
    <name evidence="9" type="ORF">Dace_2273</name>
</gene>
<evidence type="ECO:0000256" key="5">
    <source>
        <dbReference type="ARBA" id="ARBA00023080"/>
    </source>
</evidence>
<dbReference type="GO" id="GO:0004170">
    <property type="term" value="F:dUTP diphosphatase activity"/>
    <property type="evidence" value="ECO:0007669"/>
    <property type="project" value="UniProtKB-UniRule"/>
</dbReference>
<dbReference type="CDD" id="cd07557">
    <property type="entry name" value="trimeric_dUTPase"/>
    <property type="match status" value="1"/>
</dbReference>
<evidence type="ECO:0000256" key="4">
    <source>
        <dbReference type="ARBA" id="ARBA00022842"/>
    </source>
</evidence>
<dbReference type="GO" id="GO:0046081">
    <property type="term" value="P:dUTP catabolic process"/>
    <property type="evidence" value="ECO:0007669"/>
    <property type="project" value="InterPro"/>
</dbReference>
<keyword evidence="10" id="KW-1185">Reference proteome</keyword>
<comment type="catalytic activity">
    <reaction evidence="6 7">
        <text>dUTP + H2O = dUMP + diphosphate + H(+)</text>
        <dbReference type="Rhea" id="RHEA:10248"/>
        <dbReference type="ChEBI" id="CHEBI:15377"/>
        <dbReference type="ChEBI" id="CHEBI:15378"/>
        <dbReference type="ChEBI" id="CHEBI:33019"/>
        <dbReference type="ChEBI" id="CHEBI:61555"/>
        <dbReference type="ChEBI" id="CHEBI:246422"/>
        <dbReference type="EC" id="3.6.1.23"/>
    </reaction>
</comment>
<dbReference type="PANTHER" id="PTHR11241">
    <property type="entry name" value="DEOXYURIDINE 5'-TRIPHOSPHATE NUCLEOTIDOHYDROLASE"/>
    <property type="match status" value="1"/>
</dbReference>
<organism evidence="9 10">
    <name type="scientific">Desulfuromonas acetoxidans (strain DSM 684 / 11070)</name>
    <dbReference type="NCBI Taxonomy" id="281689"/>
    <lineage>
        <taxon>Bacteria</taxon>
        <taxon>Pseudomonadati</taxon>
        <taxon>Thermodesulfobacteriota</taxon>
        <taxon>Desulfuromonadia</taxon>
        <taxon>Desulfuromonadales</taxon>
        <taxon>Desulfuromonadaceae</taxon>
        <taxon>Desulfuromonas</taxon>
    </lineage>
</organism>
<evidence type="ECO:0000256" key="2">
    <source>
        <dbReference type="ARBA" id="ARBA00022723"/>
    </source>
</evidence>
<sequence length="149" mass="16261">MTEPVCVQFKKLDPRAKIPQYMTTHAAGLDLCAVLDEPLHLVPGQRVLVSTGLAMALPVGFEGQVRPRSGLAWRDGVTLVNTPGTIDADYRGEVKIILINHGTKEVTIEHEERIAQLIIAPVVQARLCDVETLDETDRDRGGFGHTGRG</sequence>
<dbReference type="EC" id="3.6.1.23" evidence="7"/>
<comment type="caution">
    <text evidence="7">Lacks conserved residue(s) required for the propagation of feature annotation.</text>
</comment>
<dbReference type="AlphaFoldDB" id="Q1K0G8"/>
<evidence type="ECO:0000256" key="7">
    <source>
        <dbReference type="HAMAP-Rule" id="MF_00116"/>
    </source>
</evidence>
<comment type="function">
    <text evidence="7">This enzyme is involved in nucleotide metabolism: it produces dUMP, the immediate precursor of thymidine nucleotides and it decreases the intracellular concentration of dUTP so that uracil cannot be incorporated into DNA.</text>
</comment>
<dbReference type="UniPathway" id="UPA00610">
    <property type="reaction ID" value="UER00666"/>
</dbReference>
<evidence type="ECO:0000256" key="6">
    <source>
        <dbReference type="ARBA" id="ARBA00047686"/>
    </source>
</evidence>
<feature type="binding site" evidence="7">
    <location>
        <begin position="68"/>
        <end position="70"/>
    </location>
    <ligand>
        <name>substrate</name>
    </ligand>
</feature>
<dbReference type="GO" id="GO:0000287">
    <property type="term" value="F:magnesium ion binding"/>
    <property type="evidence" value="ECO:0007669"/>
    <property type="project" value="UniProtKB-UniRule"/>
</dbReference>
<dbReference type="HAMAP" id="MF_00116">
    <property type="entry name" value="dUTPase_bact"/>
    <property type="match status" value="1"/>
</dbReference>
<dbReference type="Proteomes" id="UP000005695">
    <property type="component" value="Unassembled WGS sequence"/>
</dbReference>
<evidence type="ECO:0000259" key="8">
    <source>
        <dbReference type="Pfam" id="PF00692"/>
    </source>
</evidence>
<reference evidence="9" key="1">
    <citation type="submission" date="2006-05" db="EMBL/GenBank/DDBJ databases">
        <title>Annotation of the draft genome assembly of Desulfuromonas acetoxidans DSM 684.</title>
        <authorList>
            <consortium name="US DOE Joint Genome Institute (JGI-ORNL)"/>
            <person name="Larimer F."/>
            <person name="Land M."/>
            <person name="Hauser L."/>
        </authorList>
    </citation>
    <scope>NUCLEOTIDE SEQUENCE [LARGE SCALE GENOMIC DNA]</scope>
    <source>
        <strain evidence="9">DSM 684</strain>
    </source>
</reference>
<dbReference type="FunFam" id="2.70.40.10:FF:000002">
    <property type="entry name" value="dUTP diphosphatase"/>
    <property type="match status" value="1"/>
</dbReference>
<dbReference type="InterPro" id="IPR029054">
    <property type="entry name" value="dUTPase-like"/>
</dbReference>
<protein>
    <recommendedName>
        <fullName evidence="7">Deoxyuridine 5'-triphosphate nucleotidohydrolase</fullName>
        <shortName evidence="7">dUTPase</shortName>
        <ecNumber evidence="7">3.6.1.23</ecNumber>
    </recommendedName>
    <alternativeName>
        <fullName evidence="7">dUTP pyrophosphatase</fullName>
    </alternativeName>
</protein>
<feature type="binding site" evidence="7">
    <location>
        <begin position="85"/>
        <end position="87"/>
    </location>
    <ligand>
        <name>substrate</name>
    </ligand>
</feature>
<dbReference type="EMBL" id="AAEW02000007">
    <property type="protein sequence ID" value="EAT15973.1"/>
    <property type="molecule type" value="Genomic_DNA"/>
</dbReference>
<dbReference type="InterPro" id="IPR036157">
    <property type="entry name" value="dUTPase-like_sf"/>
</dbReference>
<dbReference type="NCBIfam" id="NF001862">
    <property type="entry name" value="PRK00601.1"/>
    <property type="match status" value="1"/>
</dbReference>
<dbReference type="NCBIfam" id="TIGR00576">
    <property type="entry name" value="dut"/>
    <property type="match status" value="1"/>
</dbReference>
<dbReference type="Gene3D" id="2.70.40.10">
    <property type="match status" value="1"/>
</dbReference>
<accession>Q1K0G8</accession>
<comment type="similarity">
    <text evidence="1 7">Belongs to the dUTPase family.</text>
</comment>
<name>Q1K0G8_DESA6</name>
<keyword evidence="3 7" id="KW-0378">Hydrolase</keyword>
<dbReference type="PANTHER" id="PTHR11241:SF0">
    <property type="entry name" value="DEOXYURIDINE 5'-TRIPHOSPHATE NUCLEOTIDOHYDROLASE"/>
    <property type="match status" value="1"/>
</dbReference>
<keyword evidence="5 7" id="KW-0546">Nucleotide metabolism</keyword>
<evidence type="ECO:0000313" key="10">
    <source>
        <dbReference type="Proteomes" id="UP000005695"/>
    </source>
</evidence>
<reference evidence="9" key="2">
    <citation type="submission" date="2006-05" db="EMBL/GenBank/DDBJ databases">
        <title>Sequencing of the draft genome and assembly of Desulfuromonas acetoxidans DSM 684.</title>
        <authorList>
            <consortium name="US DOE Joint Genome Institute (JGI-PGF)"/>
            <person name="Copeland A."/>
            <person name="Lucas S."/>
            <person name="Lapidus A."/>
            <person name="Barry K."/>
            <person name="Detter J.C."/>
            <person name="Glavina del Rio T."/>
            <person name="Hammon N."/>
            <person name="Israni S."/>
            <person name="Dalin E."/>
            <person name="Tice H."/>
            <person name="Bruce D."/>
            <person name="Pitluck S."/>
            <person name="Richardson P."/>
        </authorList>
    </citation>
    <scope>NUCLEOTIDE SEQUENCE [LARGE SCALE GENOMIC DNA]</scope>
    <source>
        <strain evidence="9">DSM 684</strain>
    </source>
</reference>
<dbReference type="RefSeq" id="WP_005999807.1">
    <property type="nucleotide sequence ID" value="NZ_AAEW02000007.1"/>
</dbReference>
<comment type="caution">
    <text evidence="9">The sequence shown here is derived from an EMBL/GenBank/DDBJ whole genome shotgun (WGS) entry which is preliminary data.</text>
</comment>
<dbReference type="InterPro" id="IPR033704">
    <property type="entry name" value="dUTPase_trimeric"/>
</dbReference>
<dbReference type="InterPro" id="IPR008181">
    <property type="entry name" value="dUTPase"/>
</dbReference>
<dbReference type="GO" id="GO:0006226">
    <property type="term" value="P:dUMP biosynthetic process"/>
    <property type="evidence" value="ECO:0007669"/>
    <property type="project" value="UniProtKB-UniRule"/>
</dbReference>